<feature type="transmembrane region" description="Helical" evidence="11">
    <location>
        <begin position="84"/>
        <end position="106"/>
    </location>
</feature>
<dbReference type="InterPro" id="IPR018303">
    <property type="entry name" value="ATPase_P-typ_P_site"/>
</dbReference>
<keyword evidence="9 11" id="KW-1133">Transmembrane helix</keyword>
<dbReference type="EC" id="7.2.2.10" evidence="11"/>
<dbReference type="PANTHER" id="PTHR42861">
    <property type="entry name" value="CALCIUM-TRANSPORTING ATPASE"/>
    <property type="match status" value="1"/>
</dbReference>
<evidence type="ECO:0000256" key="9">
    <source>
        <dbReference type="ARBA" id="ARBA00022989"/>
    </source>
</evidence>
<dbReference type="InterPro" id="IPR036412">
    <property type="entry name" value="HAD-like_sf"/>
</dbReference>
<evidence type="ECO:0000256" key="8">
    <source>
        <dbReference type="ARBA" id="ARBA00022967"/>
    </source>
</evidence>
<dbReference type="SFLD" id="SFLDF00027">
    <property type="entry name" value="p-type_atpase"/>
    <property type="match status" value="1"/>
</dbReference>
<dbReference type="SFLD" id="SFLDS00003">
    <property type="entry name" value="Haloacid_Dehalogenase"/>
    <property type="match status" value="1"/>
</dbReference>
<dbReference type="InterPro" id="IPR023298">
    <property type="entry name" value="ATPase_P-typ_TM_dom_sf"/>
</dbReference>
<dbReference type="SFLD" id="SFLDG00002">
    <property type="entry name" value="C1.7:_P-type_atpase_like"/>
    <property type="match status" value="1"/>
</dbReference>
<feature type="transmembrane region" description="Helical" evidence="11">
    <location>
        <begin position="956"/>
        <end position="974"/>
    </location>
</feature>
<dbReference type="InterPro" id="IPR005782">
    <property type="entry name" value="P-type_ATPase_IIA"/>
</dbReference>
<keyword evidence="11" id="KW-0109">Calcium transport</keyword>
<comment type="function">
    <text evidence="11">Catalyzes the hydrolysis of ATP coupled with the transport of calcium.</text>
</comment>
<keyword evidence="6 11" id="KW-0067">ATP-binding</keyword>
<keyword evidence="5 11" id="KW-0106">Calcium</keyword>
<keyword evidence="3 11" id="KW-0812">Transmembrane</keyword>
<feature type="domain" description="Cation-transporting P-type ATPase N-terminal" evidence="12">
    <location>
        <begin position="3"/>
        <end position="77"/>
    </location>
</feature>
<dbReference type="GO" id="GO:0016020">
    <property type="term" value="C:membrane"/>
    <property type="evidence" value="ECO:0007669"/>
    <property type="project" value="UniProtKB-SubCell"/>
</dbReference>
<feature type="transmembrane region" description="Helical" evidence="11">
    <location>
        <begin position="823"/>
        <end position="847"/>
    </location>
</feature>
<evidence type="ECO:0000256" key="5">
    <source>
        <dbReference type="ARBA" id="ARBA00022837"/>
    </source>
</evidence>
<feature type="transmembrane region" description="Helical" evidence="11">
    <location>
        <begin position="294"/>
        <end position="317"/>
    </location>
</feature>
<dbReference type="NCBIfam" id="TIGR01116">
    <property type="entry name" value="ATPase-IIA1_Ca"/>
    <property type="match status" value="1"/>
</dbReference>
<keyword evidence="10 11" id="KW-0472">Membrane</keyword>
<dbReference type="PRINTS" id="PR00120">
    <property type="entry name" value="HATPASE"/>
</dbReference>
<evidence type="ECO:0000313" key="14">
    <source>
        <dbReference type="Proteomes" id="UP000828251"/>
    </source>
</evidence>
<dbReference type="Pfam" id="PF00122">
    <property type="entry name" value="E1-E2_ATPase"/>
    <property type="match status" value="1"/>
</dbReference>
<organism evidence="13 14">
    <name type="scientific">Gossypium stocksii</name>
    <dbReference type="NCBI Taxonomy" id="47602"/>
    <lineage>
        <taxon>Eukaryota</taxon>
        <taxon>Viridiplantae</taxon>
        <taxon>Streptophyta</taxon>
        <taxon>Embryophyta</taxon>
        <taxon>Tracheophyta</taxon>
        <taxon>Spermatophyta</taxon>
        <taxon>Magnoliopsida</taxon>
        <taxon>eudicotyledons</taxon>
        <taxon>Gunneridae</taxon>
        <taxon>Pentapetalae</taxon>
        <taxon>rosids</taxon>
        <taxon>malvids</taxon>
        <taxon>Malvales</taxon>
        <taxon>Malvaceae</taxon>
        <taxon>Malvoideae</taxon>
        <taxon>Gossypium</taxon>
    </lineage>
</organism>
<comment type="subcellular location">
    <subcellularLocation>
        <location evidence="1 11">Membrane</location>
        <topology evidence="1 11">Multi-pass membrane protein</topology>
    </subcellularLocation>
</comment>
<dbReference type="SUPFAM" id="SSF81665">
    <property type="entry name" value="Calcium ATPase, transmembrane domain M"/>
    <property type="match status" value="1"/>
</dbReference>
<feature type="transmembrane region" description="Helical" evidence="11">
    <location>
        <begin position="256"/>
        <end position="274"/>
    </location>
</feature>
<dbReference type="AlphaFoldDB" id="A0A9D3ZU72"/>
<dbReference type="Proteomes" id="UP000828251">
    <property type="component" value="Unassembled WGS sequence"/>
</dbReference>
<dbReference type="SUPFAM" id="SSF56784">
    <property type="entry name" value="HAD-like"/>
    <property type="match status" value="1"/>
</dbReference>
<dbReference type="EMBL" id="JAIQCV010000009">
    <property type="protein sequence ID" value="KAH1065512.1"/>
    <property type="molecule type" value="Genomic_DNA"/>
</dbReference>
<keyword evidence="11" id="KW-0406">Ion transport</keyword>
<evidence type="ECO:0000259" key="12">
    <source>
        <dbReference type="SMART" id="SM00831"/>
    </source>
</evidence>
<keyword evidence="14" id="KW-1185">Reference proteome</keyword>
<feature type="transmembrane region" description="Helical" evidence="11">
    <location>
        <begin position="60"/>
        <end position="78"/>
    </location>
</feature>
<dbReference type="InterPro" id="IPR023214">
    <property type="entry name" value="HAD_sf"/>
</dbReference>
<dbReference type="FunFam" id="1.20.1110.10:FF:000065">
    <property type="entry name" value="Sarcoplasmic/endoplasmic reticulum calcium ATPase 1"/>
    <property type="match status" value="1"/>
</dbReference>
<dbReference type="FunFam" id="3.40.50.1000:FF:000083">
    <property type="entry name" value="Sodium/potassium-transporting ATPase subunit alpha"/>
    <property type="match status" value="1"/>
</dbReference>
<dbReference type="InterPro" id="IPR006068">
    <property type="entry name" value="ATPase_P-typ_cation-transptr_C"/>
</dbReference>
<dbReference type="OrthoDB" id="3352408at2759"/>
<evidence type="ECO:0000256" key="3">
    <source>
        <dbReference type="ARBA" id="ARBA00022692"/>
    </source>
</evidence>
<keyword evidence="7" id="KW-0460">Magnesium</keyword>
<dbReference type="FunFam" id="3.40.1110.10:FF:000037">
    <property type="entry name" value="Calcium-transporting ATPase"/>
    <property type="match status" value="1"/>
</dbReference>
<comment type="similarity">
    <text evidence="2 11">Belongs to the cation transport ATPase (P-type) (TC 3.A.3) family. Type IIA subfamily.</text>
</comment>
<evidence type="ECO:0000313" key="13">
    <source>
        <dbReference type="EMBL" id="KAH1065512.1"/>
    </source>
</evidence>
<keyword evidence="4 11" id="KW-0547">Nucleotide-binding</keyword>
<dbReference type="PRINTS" id="PR00119">
    <property type="entry name" value="CATATPASE"/>
</dbReference>
<dbReference type="InterPro" id="IPR004014">
    <property type="entry name" value="ATPase_P-typ_cation-transptr_N"/>
</dbReference>
<reference evidence="13 14" key="1">
    <citation type="journal article" date="2021" name="Plant Biotechnol. J.">
        <title>Multi-omics assisted identification of the key and species-specific regulatory components of drought-tolerant mechanisms in Gossypium stocksii.</title>
        <authorList>
            <person name="Yu D."/>
            <person name="Ke L."/>
            <person name="Zhang D."/>
            <person name="Wu Y."/>
            <person name="Sun Y."/>
            <person name="Mei J."/>
            <person name="Sun J."/>
            <person name="Sun Y."/>
        </authorList>
    </citation>
    <scope>NUCLEOTIDE SEQUENCE [LARGE SCALE GENOMIC DNA]</scope>
    <source>
        <strain evidence="14">cv. E1</strain>
        <tissue evidence="13">Leaf</tissue>
    </source>
</reference>
<name>A0A9D3ZU72_9ROSI</name>
<dbReference type="SUPFAM" id="SSF81653">
    <property type="entry name" value="Calcium ATPase, transduction domain A"/>
    <property type="match status" value="1"/>
</dbReference>
<comment type="catalytic activity">
    <reaction evidence="11">
        <text>Ca(2+)(in) + ATP + H2O = Ca(2+)(out) + ADP + phosphate + H(+)</text>
        <dbReference type="Rhea" id="RHEA:18105"/>
        <dbReference type="ChEBI" id="CHEBI:15377"/>
        <dbReference type="ChEBI" id="CHEBI:15378"/>
        <dbReference type="ChEBI" id="CHEBI:29108"/>
        <dbReference type="ChEBI" id="CHEBI:30616"/>
        <dbReference type="ChEBI" id="CHEBI:43474"/>
        <dbReference type="ChEBI" id="CHEBI:456216"/>
        <dbReference type="EC" id="7.2.2.10"/>
    </reaction>
</comment>
<dbReference type="GO" id="GO:0016887">
    <property type="term" value="F:ATP hydrolysis activity"/>
    <property type="evidence" value="ECO:0007669"/>
    <property type="project" value="InterPro"/>
</dbReference>
<dbReference type="InterPro" id="IPR008250">
    <property type="entry name" value="ATPase_P-typ_transduc_dom_A_sf"/>
</dbReference>
<dbReference type="FunFam" id="2.70.150.10:FF:000055">
    <property type="entry name" value="Calcium-transporting ATPase"/>
    <property type="match status" value="1"/>
</dbReference>
<dbReference type="Pfam" id="PF08282">
    <property type="entry name" value="Hydrolase_3"/>
    <property type="match status" value="1"/>
</dbReference>
<dbReference type="InterPro" id="IPR044492">
    <property type="entry name" value="P_typ_ATPase_HD_dom"/>
</dbReference>
<dbReference type="Pfam" id="PF00690">
    <property type="entry name" value="Cation_ATPase_N"/>
    <property type="match status" value="1"/>
</dbReference>
<feature type="transmembrane region" description="Helical" evidence="11">
    <location>
        <begin position="915"/>
        <end position="936"/>
    </location>
</feature>
<dbReference type="SUPFAM" id="SSF81660">
    <property type="entry name" value="Metal cation-transporting ATPase, ATP-binding domain N"/>
    <property type="match status" value="1"/>
</dbReference>
<evidence type="ECO:0000256" key="4">
    <source>
        <dbReference type="ARBA" id="ARBA00022741"/>
    </source>
</evidence>
<dbReference type="Gene3D" id="2.70.150.10">
    <property type="entry name" value="Calcium-transporting ATPase, cytoplasmic transduction domain A"/>
    <property type="match status" value="1"/>
</dbReference>
<dbReference type="GO" id="GO:0005388">
    <property type="term" value="F:P-type calcium transporter activity"/>
    <property type="evidence" value="ECO:0007669"/>
    <property type="project" value="UniProtKB-EC"/>
</dbReference>
<dbReference type="InterPro" id="IPR059000">
    <property type="entry name" value="ATPase_P-type_domA"/>
</dbReference>
<dbReference type="CDD" id="cd02083">
    <property type="entry name" value="P-type_ATPase_SERCA"/>
    <property type="match status" value="1"/>
</dbReference>
<comment type="caution">
    <text evidence="13">The sequence shown here is derived from an EMBL/GenBank/DDBJ whole genome shotgun (WGS) entry which is preliminary data.</text>
</comment>
<sequence length="1001" mass="109612">MEDAYARSVSEVLDFFGVDSSKGLTDFQVSQHARLYGKNVLPEEERTPFWKLVFKQFDDLLVKILIAAALVSFLLALINGETGLIAFLEPSVILMILAANAAVGVITETNAEKALEELRAYQAEIATVLRNGCFSILPATELVPGDIVEVSVGCKIPADMRMIEMLSGQLRVDQAILTGESSSVEKDLESTIAANAVYQDKTNILFSGTVVVAGRARAVVIGVGANTAMGSIRDSMLRTDDEATPLKKKLDEFGTFLAKVIAGICVLVWIVNIGHFRDPAHGGFLRGAIHYFKIAVALAVAAIPEGLPAVVTTCLALGTKRMARLNAIVRSLPSVETLGCTTVICSDKTGTLTTNMMSVSKICVVHSIKNGPEVAEFGVSGTTYAPEGFIFDNTGVQLEFPAQLPCLLHIAMCSALCNESLLQYNPDKGNYEKIGESTEVALRVLAEKVGLPGFDSMPSALNMLSKHERASYCNHYWENQFKKVSVLEFSRDRKMMSVLCNHKQMEIMFSKGAPESIISRCTDILCNNDGSTIPMDATLLAELDSRFNSFAGKETLRCLALALKIMPMGQQTLSFDDEKDLTFIGLVGMLDPPREEVRNAMISCMTAGIRVIVVTGDNKSTAESVCRKIGAFDHLVDYVGHSYTAAEFEELPGMQQTMALQRMALLTRVEPSHKRMLVEALQNQNEVVAMTGDGVNDAPALKKADIGIAMGSGTAVAKSASDMVLADDNFATIVAAVAEGRAIYNNTKQFIRYMISSNIGEVVCIFVAAVLGIPDTLAPVQLLWVNLVTDGLPATAIGFNKPDSDVMKAKPRKVSEAVVSGWLFFRYLVIGAYVGLATVAGFIWWFIYSETGPKLPYTELMNFDTCPTRETTYPCSIFEDRHPSTVAMTVLVVVEMFNALNNLSENQSLLVIPPWSNMWLVASIILTMLLHILILYVPPLSTLFSVTSLSWNEWAVILYLSFPVIIIDEVLKFFSRNSHGIRFNFRFRRYDALPKKELRDK</sequence>
<evidence type="ECO:0000256" key="6">
    <source>
        <dbReference type="ARBA" id="ARBA00022840"/>
    </source>
</evidence>
<comment type="caution">
    <text evidence="11">Lacks conserved residue(s) required for the propagation of feature annotation.</text>
</comment>
<dbReference type="InterPro" id="IPR001757">
    <property type="entry name" value="P_typ_ATPase"/>
</dbReference>
<evidence type="ECO:0000256" key="7">
    <source>
        <dbReference type="ARBA" id="ARBA00022842"/>
    </source>
</evidence>
<gene>
    <name evidence="13" type="ORF">J1N35_030499</name>
</gene>
<dbReference type="InterPro" id="IPR023299">
    <property type="entry name" value="ATPase_P-typ_cyto_dom_N"/>
</dbReference>
<protein>
    <recommendedName>
        <fullName evidence="11">Calcium-transporting ATPase</fullName>
        <ecNumber evidence="11">7.2.2.10</ecNumber>
    </recommendedName>
</protein>
<evidence type="ECO:0000256" key="11">
    <source>
        <dbReference type="RuleBase" id="RU361146"/>
    </source>
</evidence>
<evidence type="ECO:0000256" key="10">
    <source>
        <dbReference type="ARBA" id="ARBA00023136"/>
    </source>
</evidence>
<accession>A0A9D3ZU72</accession>
<dbReference type="PROSITE" id="PS00154">
    <property type="entry name" value="ATPASE_E1_E2"/>
    <property type="match status" value="1"/>
</dbReference>
<dbReference type="GO" id="GO:0005524">
    <property type="term" value="F:ATP binding"/>
    <property type="evidence" value="ECO:0007669"/>
    <property type="project" value="UniProtKB-KW"/>
</dbReference>
<dbReference type="NCBIfam" id="TIGR01494">
    <property type="entry name" value="ATPase_P-type"/>
    <property type="match status" value="2"/>
</dbReference>
<keyword evidence="11" id="KW-0813">Transport</keyword>
<proteinExistence type="inferred from homology"/>
<feature type="transmembrane region" description="Helical" evidence="11">
    <location>
        <begin position="750"/>
        <end position="771"/>
    </location>
</feature>
<dbReference type="Gene3D" id="3.40.1110.10">
    <property type="entry name" value="Calcium-transporting ATPase, cytoplasmic domain N"/>
    <property type="match status" value="1"/>
</dbReference>
<evidence type="ECO:0000256" key="2">
    <source>
        <dbReference type="ARBA" id="ARBA00005675"/>
    </source>
</evidence>
<dbReference type="FunFam" id="1.20.1110.10:FF:000027">
    <property type="entry name" value="Calcium-transporting ATPase, putative"/>
    <property type="match status" value="1"/>
</dbReference>
<dbReference type="Gene3D" id="3.40.50.1000">
    <property type="entry name" value="HAD superfamily/HAD-like"/>
    <property type="match status" value="1"/>
</dbReference>
<keyword evidence="8" id="KW-1278">Translocase</keyword>
<dbReference type="Pfam" id="PF13246">
    <property type="entry name" value="Cation_ATPase"/>
    <property type="match status" value="1"/>
</dbReference>
<dbReference type="SMART" id="SM00831">
    <property type="entry name" value="Cation_ATPase_N"/>
    <property type="match status" value="1"/>
</dbReference>
<dbReference type="Pfam" id="PF00689">
    <property type="entry name" value="Cation_ATPase_C"/>
    <property type="match status" value="1"/>
</dbReference>
<dbReference type="Gene3D" id="1.20.1110.10">
    <property type="entry name" value="Calcium-transporting ATPase, transmembrane domain"/>
    <property type="match status" value="1"/>
</dbReference>
<evidence type="ECO:0000256" key="1">
    <source>
        <dbReference type="ARBA" id="ARBA00004141"/>
    </source>
</evidence>